<feature type="domain" description="Soluble ligand binding" evidence="6">
    <location>
        <begin position="133"/>
        <end position="163"/>
    </location>
</feature>
<evidence type="ECO:0000259" key="5">
    <source>
        <dbReference type="Pfam" id="PF02563"/>
    </source>
</evidence>
<feature type="compositionally biased region" description="Low complexity" evidence="3">
    <location>
        <begin position="441"/>
        <end position="451"/>
    </location>
</feature>
<evidence type="ECO:0000259" key="6">
    <source>
        <dbReference type="Pfam" id="PF10531"/>
    </source>
</evidence>
<comment type="caution">
    <text evidence="8">The sequence shown here is derived from an EMBL/GenBank/DDBJ whole genome shotgun (WGS) entry which is preliminary data.</text>
</comment>
<feature type="region of interest" description="Disordered" evidence="3">
    <location>
        <begin position="429"/>
        <end position="493"/>
    </location>
</feature>
<feature type="compositionally biased region" description="Basic and acidic residues" evidence="3">
    <location>
        <begin position="323"/>
        <end position="344"/>
    </location>
</feature>
<reference evidence="9" key="1">
    <citation type="journal article" date="2019" name="Int. J. Syst. Evol. Microbiol.">
        <title>The Global Catalogue of Microorganisms (GCM) 10K type strain sequencing project: providing services to taxonomists for standard genome sequencing and annotation.</title>
        <authorList>
            <consortium name="The Broad Institute Genomics Platform"/>
            <consortium name="The Broad Institute Genome Sequencing Center for Infectious Disease"/>
            <person name="Wu L."/>
            <person name="Ma J."/>
        </authorList>
    </citation>
    <scope>NUCLEOTIDE SEQUENCE [LARGE SCALE GENOMIC DNA]</scope>
    <source>
        <strain evidence="9">NBRC 103632</strain>
    </source>
</reference>
<evidence type="ECO:0000256" key="2">
    <source>
        <dbReference type="SAM" id="Coils"/>
    </source>
</evidence>
<dbReference type="PANTHER" id="PTHR33619:SF3">
    <property type="entry name" value="POLYSACCHARIDE EXPORT PROTEIN GFCE-RELATED"/>
    <property type="match status" value="1"/>
</dbReference>
<sequence>MRQRSARRLGLTVVLATLLVSGQSAADPAAAPTRPGVNAAAAHRMEPGDVLEINVVGTADLKQRVVVGLDGDVQLNLAGSVPAAGLTLQELRGQICTALSRKVLKQRTLDGRDTVQTIEPDDVTVTIAEYRPIYISGDVARPGEIPFRPGILVGQAITLAGGYDIMRFRLSNPFLDTADMKSDYDTLWMDLVREQSRIARLEAELKGQADLGGFDIRGTPLRPAAVQQIIRLEADQMKVRNADYQKERDFFERAIAQSDNNLAVLTEQQKNEKEGADLDTSDYERIRELFQRGAVPITRLTDARRSMLLSSTRALQTQNQIEQVKKEREDARRNLQRTSDKRQMDLTQDLQNSVSKIAALRNKLEAVGDKLVYTGLVKSQLVRGRGGEPDLKISRRSPTGRVRRPARDDTELLPGDVLEVSLEAELVPPVPPQANFSNDRAAPQADQPAAHAEQRDGARGATVAANEPGRSPVRASPDRKPPGERGAGSGAAR</sequence>
<accession>A0AA37TLX5</accession>
<evidence type="ECO:0000256" key="1">
    <source>
        <dbReference type="ARBA" id="ARBA00022729"/>
    </source>
</evidence>
<feature type="region of interest" description="Disordered" evidence="3">
    <location>
        <begin position="383"/>
        <end position="412"/>
    </location>
</feature>
<dbReference type="Gene3D" id="3.10.560.10">
    <property type="entry name" value="Outer membrane lipoprotein wza domain like"/>
    <property type="match status" value="1"/>
</dbReference>
<dbReference type="Gene3D" id="3.30.1950.10">
    <property type="entry name" value="wza like domain"/>
    <property type="match status" value="1"/>
</dbReference>
<dbReference type="RefSeq" id="WP_238196805.1">
    <property type="nucleotide sequence ID" value="NZ_BPQZ01000013.1"/>
</dbReference>
<feature type="region of interest" description="Disordered" evidence="3">
    <location>
        <begin position="319"/>
        <end position="347"/>
    </location>
</feature>
<name>A0AA37TLX5_9HYPH</name>
<dbReference type="InterPro" id="IPR049712">
    <property type="entry name" value="Poly_export"/>
</dbReference>
<feature type="chain" id="PRO_5041280836" evidence="4">
    <location>
        <begin position="27"/>
        <end position="493"/>
    </location>
</feature>
<gene>
    <name evidence="8" type="ORF">GCM10007890_38640</name>
</gene>
<protein>
    <submittedName>
        <fullName evidence="8">Exopolysaccharide biosynthesis protein</fullName>
    </submittedName>
</protein>
<feature type="coiled-coil region" evidence="2">
    <location>
        <begin position="191"/>
        <end position="261"/>
    </location>
</feature>
<feature type="domain" description="Polysaccharide export protein N-terminal" evidence="5">
    <location>
        <begin position="40"/>
        <end position="106"/>
    </location>
</feature>
<dbReference type="InterPro" id="IPR058781">
    <property type="entry name" value="HH_AprE-like"/>
</dbReference>
<evidence type="ECO:0000256" key="3">
    <source>
        <dbReference type="SAM" id="MobiDB-lite"/>
    </source>
</evidence>
<dbReference type="AlphaFoldDB" id="A0AA37TLX5"/>
<keyword evidence="2" id="KW-0175">Coiled coil</keyword>
<dbReference type="InterPro" id="IPR003715">
    <property type="entry name" value="Poly_export_N"/>
</dbReference>
<dbReference type="PANTHER" id="PTHR33619">
    <property type="entry name" value="POLYSACCHARIDE EXPORT PROTEIN GFCE-RELATED"/>
    <property type="match status" value="1"/>
</dbReference>
<keyword evidence="9" id="KW-1185">Reference proteome</keyword>
<keyword evidence="1 4" id="KW-0732">Signal</keyword>
<dbReference type="Proteomes" id="UP001157440">
    <property type="component" value="Unassembled WGS sequence"/>
</dbReference>
<dbReference type="EMBL" id="BSPL01000019">
    <property type="protein sequence ID" value="GLS71851.1"/>
    <property type="molecule type" value="Genomic_DNA"/>
</dbReference>
<dbReference type="Pfam" id="PF25994">
    <property type="entry name" value="HH_AprE"/>
    <property type="match status" value="1"/>
</dbReference>
<dbReference type="Pfam" id="PF02563">
    <property type="entry name" value="Poly_export"/>
    <property type="match status" value="1"/>
</dbReference>
<feature type="signal peptide" evidence="4">
    <location>
        <begin position="1"/>
        <end position="26"/>
    </location>
</feature>
<organism evidence="8 9">
    <name type="scientific">Methylobacterium tardum</name>
    <dbReference type="NCBI Taxonomy" id="374432"/>
    <lineage>
        <taxon>Bacteria</taxon>
        <taxon>Pseudomonadati</taxon>
        <taxon>Pseudomonadota</taxon>
        <taxon>Alphaproteobacteria</taxon>
        <taxon>Hyphomicrobiales</taxon>
        <taxon>Methylobacteriaceae</taxon>
        <taxon>Methylobacterium</taxon>
    </lineage>
</organism>
<dbReference type="GO" id="GO:0015159">
    <property type="term" value="F:polysaccharide transmembrane transporter activity"/>
    <property type="evidence" value="ECO:0007669"/>
    <property type="project" value="InterPro"/>
</dbReference>
<dbReference type="InterPro" id="IPR019554">
    <property type="entry name" value="Soluble_ligand-bd"/>
</dbReference>
<dbReference type="Pfam" id="PF10531">
    <property type="entry name" value="SLBB"/>
    <property type="match status" value="1"/>
</dbReference>
<evidence type="ECO:0000313" key="8">
    <source>
        <dbReference type="EMBL" id="GLS71851.1"/>
    </source>
</evidence>
<evidence type="ECO:0000256" key="4">
    <source>
        <dbReference type="SAM" id="SignalP"/>
    </source>
</evidence>
<feature type="domain" description="AprE-like long alpha-helical hairpin" evidence="7">
    <location>
        <begin position="181"/>
        <end position="369"/>
    </location>
</feature>
<proteinExistence type="predicted"/>
<evidence type="ECO:0000259" key="7">
    <source>
        <dbReference type="Pfam" id="PF25994"/>
    </source>
</evidence>
<evidence type="ECO:0000313" key="9">
    <source>
        <dbReference type="Proteomes" id="UP001157440"/>
    </source>
</evidence>